<feature type="transmembrane region" description="Helical" evidence="5">
    <location>
        <begin position="237"/>
        <end position="257"/>
    </location>
</feature>
<dbReference type="InterPro" id="IPR051415">
    <property type="entry name" value="LAAT-1"/>
</dbReference>
<feature type="transmembrane region" description="Helical" evidence="5">
    <location>
        <begin position="82"/>
        <end position="105"/>
    </location>
</feature>
<feature type="transmembrane region" description="Helical" evidence="5">
    <location>
        <begin position="269"/>
        <end position="296"/>
    </location>
</feature>
<dbReference type="GO" id="GO:0015174">
    <property type="term" value="F:basic amino acid transmembrane transporter activity"/>
    <property type="evidence" value="ECO:0007669"/>
    <property type="project" value="UniProtKB-ARBA"/>
</dbReference>
<keyword evidence="2 5" id="KW-0812">Transmembrane</keyword>
<dbReference type="InterPro" id="IPR006603">
    <property type="entry name" value="PQ-loop_rpt"/>
</dbReference>
<sequence>MLLAHTIHDSYHVFPNFYCECFPHMKGKNHYNIPLALIFRQCLYSESDIASYILGWMSIIMSMISLFPQIIKNHVFQSASGLSIHLFIIWMIGDVTNLIGCIFTNQLSTQIYLAIYYVSMDVMIISQYCYYEVRWKDVIEKWKEIFYTMNHQICSGNRLKQSIHRSTSSSEQNTRSYTLLNTHALIQLFIMTTLVAWMFQSQEEEMWSSIFVRAQSHLQWNTRRANNCEQTTSDNSMYALGITCSYISCICYIMAYVPQIYKNFKKKSVKGLSLLMFLIDSLTQILYISSIIVFYAQQPHSYFDTVSVLPFIVGSVFTLIFSALILGQFFYYNNKRRNSLFKD</sequence>
<protein>
    <submittedName>
        <fullName evidence="6">Uncharacterized protein</fullName>
    </submittedName>
</protein>
<evidence type="ECO:0000256" key="3">
    <source>
        <dbReference type="ARBA" id="ARBA00022989"/>
    </source>
</evidence>
<comment type="subcellular location">
    <subcellularLocation>
        <location evidence="1">Membrane</location>
        <topology evidence="1">Multi-pass membrane protein</topology>
    </subcellularLocation>
</comment>
<feature type="transmembrane region" description="Helical" evidence="5">
    <location>
        <begin position="49"/>
        <end position="70"/>
    </location>
</feature>
<accession>A0AA88KKV8</accession>
<dbReference type="SMART" id="SM00679">
    <property type="entry name" value="CTNS"/>
    <property type="match status" value="2"/>
</dbReference>
<dbReference type="PANTHER" id="PTHR16201">
    <property type="entry name" value="SEVEN TRANSMEMBRANE PROTEIN 1-RELATED"/>
    <property type="match status" value="1"/>
</dbReference>
<dbReference type="Gene3D" id="1.20.1280.290">
    <property type="match status" value="2"/>
</dbReference>
<dbReference type="GeneID" id="68097377"/>
<evidence type="ECO:0000256" key="2">
    <source>
        <dbReference type="ARBA" id="ARBA00022692"/>
    </source>
</evidence>
<organism evidence="6 7">
    <name type="scientific">Naegleria lovaniensis</name>
    <name type="common">Amoeba</name>
    <dbReference type="NCBI Taxonomy" id="51637"/>
    <lineage>
        <taxon>Eukaryota</taxon>
        <taxon>Discoba</taxon>
        <taxon>Heterolobosea</taxon>
        <taxon>Tetramitia</taxon>
        <taxon>Eutetramitia</taxon>
        <taxon>Vahlkampfiidae</taxon>
        <taxon>Naegleria</taxon>
    </lineage>
</organism>
<name>A0AA88KKV8_NAELO</name>
<evidence type="ECO:0000313" key="7">
    <source>
        <dbReference type="Proteomes" id="UP000816034"/>
    </source>
</evidence>
<evidence type="ECO:0000256" key="1">
    <source>
        <dbReference type="ARBA" id="ARBA00004141"/>
    </source>
</evidence>
<keyword evidence="3 5" id="KW-1133">Transmembrane helix</keyword>
<evidence type="ECO:0000313" key="6">
    <source>
        <dbReference type="EMBL" id="KAG2382955.1"/>
    </source>
</evidence>
<proteinExistence type="predicted"/>
<dbReference type="RefSeq" id="XP_044548634.1">
    <property type="nucleotide sequence ID" value="XM_044694615.1"/>
</dbReference>
<keyword evidence="7" id="KW-1185">Reference proteome</keyword>
<feature type="transmembrane region" description="Helical" evidence="5">
    <location>
        <begin position="179"/>
        <end position="199"/>
    </location>
</feature>
<evidence type="ECO:0000256" key="5">
    <source>
        <dbReference type="SAM" id="Phobius"/>
    </source>
</evidence>
<dbReference type="Proteomes" id="UP000816034">
    <property type="component" value="Unassembled WGS sequence"/>
</dbReference>
<gene>
    <name evidence="6" type="ORF">C9374_004922</name>
</gene>
<reference evidence="6 7" key="1">
    <citation type="journal article" date="2018" name="BMC Genomics">
        <title>The genome of Naegleria lovaniensis, the basis for a comparative approach to unravel pathogenicity factors of the human pathogenic amoeba N. fowleri.</title>
        <authorList>
            <person name="Liechti N."/>
            <person name="Schurch N."/>
            <person name="Bruggmann R."/>
            <person name="Wittwer M."/>
        </authorList>
    </citation>
    <scope>NUCLEOTIDE SEQUENCE [LARGE SCALE GENOMIC DNA]</scope>
    <source>
        <strain evidence="6 7">ATCC 30569</strain>
    </source>
</reference>
<comment type="caution">
    <text evidence="6">The sequence shown here is derived from an EMBL/GenBank/DDBJ whole genome shotgun (WGS) entry which is preliminary data.</text>
</comment>
<dbReference type="AlphaFoldDB" id="A0AA88KKV8"/>
<keyword evidence="4 5" id="KW-0472">Membrane</keyword>
<dbReference type="Pfam" id="PF04193">
    <property type="entry name" value="PQ-loop"/>
    <property type="match status" value="2"/>
</dbReference>
<feature type="transmembrane region" description="Helical" evidence="5">
    <location>
        <begin position="308"/>
        <end position="332"/>
    </location>
</feature>
<dbReference type="EMBL" id="PYSW02000022">
    <property type="protein sequence ID" value="KAG2382955.1"/>
    <property type="molecule type" value="Genomic_DNA"/>
</dbReference>
<dbReference type="FunFam" id="1.20.1280.290:FF:000009">
    <property type="entry name" value="PQ loop repeat family protein"/>
    <property type="match status" value="1"/>
</dbReference>
<evidence type="ECO:0000256" key="4">
    <source>
        <dbReference type="ARBA" id="ARBA00023136"/>
    </source>
</evidence>
<dbReference type="GO" id="GO:0098852">
    <property type="term" value="C:lytic vacuole membrane"/>
    <property type="evidence" value="ECO:0007669"/>
    <property type="project" value="UniProtKB-ARBA"/>
</dbReference>